<dbReference type="SUPFAM" id="SSF54117">
    <property type="entry name" value="Interleukin 8-like chemokines"/>
    <property type="match status" value="1"/>
</dbReference>
<dbReference type="PANTHER" id="PTHR12015">
    <property type="entry name" value="SMALL INDUCIBLE CYTOKINE A"/>
    <property type="match status" value="1"/>
</dbReference>
<dbReference type="InterPro" id="IPR000827">
    <property type="entry name" value="Chemokine_CC_CS"/>
</dbReference>
<evidence type="ECO:0000313" key="12">
    <source>
        <dbReference type="EMBL" id="NXK64285.1"/>
    </source>
</evidence>
<evidence type="ECO:0000259" key="11">
    <source>
        <dbReference type="SMART" id="SM00199"/>
    </source>
</evidence>
<accession>A0A7L0L508</accession>
<keyword evidence="4 10" id="KW-0202">Cytokine</keyword>
<organism evidence="12 13">
    <name type="scientific">Sylvietta virens</name>
    <name type="common">Green crombec</name>
    <dbReference type="NCBI Taxonomy" id="208069"/>
    <lineage>
        <taxon>Eukaryota</taxon>
        <taxon>Metazoa</taxon>
        <taxon>Chordata</taxon>
        <taxon>Craniata</taxon>
        <taxon>Vertebrata</taxon>
        <taxon>Euteleostomi</taxon>
        <taxon>Archelosauria</taxon>
        <taxon>Archosauria</taxon>
        <taxon>Dinosauria</taxon>
        <taxon>Saurischia</taxon>
        <taxon>Theropoda</taxon>
        <taxon>Coelurosauria</taxon>
        <taxon>Aves</taxon>
        <taxon>Neognathae</taxon>
        <taxon>Neoaves</taxon>
        <taxon>Telluraves</taxon>
        <taxon>Australaves</taxon>
        <taxon>Passeriformes</taxon>
        <taxon>Sylvioidea</taxon>
        <taxon>Sylviidae</taxon>
        <taxon>Acrocephalinae</taxon>
        <taxon>Sylvietta</taxon>
    </lineage>
</organism>
<dbReference type="InterPro" id="IPR036048">
    <property type="entry name" value="Interleukin_8-like_sf"/>
</dbReference>
<dbReference type="GO" id="GO:0005615">
    <property type="term" value="C:extracellular space"/>
    <property type="evidence" value="ECO:0007669"/>
    <property type="project" value="UniProtKB-KW"/>
</dbReference>
<evidence type="ECO:0000256" key="5">
    <source>
        <dbReference type="ARBA" id="ARBA00022525"/>
    </source>
</evidence>
<dbReference type="PROSITE" id="PS00472">
    <property type="entry name" value="SMALL_CYTOKINES_CC"/>
    <property type="match status" value="1"/>
</dbReference>
<dbReference type="SMART" id="SM00199">
    <property type="entry name" value="SCY"/>
    <property type="match status" value="1"/>
</dbReference>
<evidence type="ECO:0000256" key="9">
    <source>
        <dbReference type="ARBA" id="ARBA00046039"/>
    </source>
</evidence>
<comment type="similarity">
    <text evidence="2 10">Belongs to the intercrine beta (chemokine CC) family.</text>
</comment>
<evidence type="ECO:0000256" key="1">
    <source>
        <dbReference type="ARBA" id="ARBA00004613"/>
    </source>
</evidence>
<dbReference type="InterPro" id="IPR039809">
    <property type="entry name" value="Chemokine_b/g/d"/>
</dbReference>
<protein>
    <recommendedName>
        <fullName evidence="10">C-C motif chemokine</fullName>
    </recommendedName>
</protein>
<keyword evidence="3 10" id="KW-0145">Chemotaxis</keyword>
<sequence length="72" mass="8330">PAPYSPCECCFDYVKGALRLDNLVEFYSTSRECFSPAIVFETKRGAKVCANPEEKWVKRAIRELLKRKRRSA</sequence>
<dbReference type="CDD" id="cd00272">
    <property type="entry name" value="Chemokine_CC"/>
    <property type="match status" value="1"/>
</dbReference>
<reference evidence="12 13" key="1">
    <citation type="submission" date="2019-09" db="EMBL/GenBank/DDBJ databases">
        <title>Bird 10,000 Genomes (B10K) Project - Family phase.</title>
        <authorList>
            <person name="Zhang G."/>
        </authorList>
    </citation>
    <scope>NUCLEOTIDE SEQUENCE [LARGE SCALE GENOMIC DNA]</scope>
    <source>
        <strain evidence="12">B10K-DU-009-59</strain>
        <tissue evidence="12">Muscle</tissue>
    </source>
</reference>
<evidence type="ECO:0000256" key="8">
    <source>
        <dbReference type="ARBA" id="ARBA00023198"/>
    </source>
</evidence>
<name>A0A7L0L508_9SYLV</name>
<feature type="non-terminal residue" evidence="12">
    <location>
        <position position="72"/>
    </location>
</feature>
<dbReference type="InterPro" id="IPR001811">
    <property type="entry name" value="Chemokine_IL8-like_dom"/>
</dbReference>
<evidence type="ECO:0000256" key="6">
    <source>
        <dbReference type="ARBA" id="ARBA00022729"/>
    </source>
</evidence>
<dbReference type="FunFam" id="2.40.50.40:FF:000002">
    <property type="entry name" value="C-C motif chemokine"/>
    <property type="match status" value="1"/>
</dbReference>
<dbReference type="Proteomes" id="UP000567822">
    <property type="component" value="Unassembled WGS sequence"/>
</dbReference>
<evidence type="ECO:0000256" key="7">
    <source>
        <dbReference type="ARBA" id="ARBA00023157"/>
    </source>
</evidence>
<comment type="function">
    <text evidence="9">Chemokine, which displays chemotactic activity for T lymphocytes, preferentially Th2 cells, but not monocytes or granulocytes. Therefore plays an important role in a wide range of inflammatory and immunological processes. Acts by binding to CCR4 at T-cell surface. Mediates GM-CSF/CSF2-driven pain and inflammation. In the brain, required to maintain the typical, highly branched morphology of hippocampal microglia under homeostatic conditions. May be important for the appropriate adaptation of microglial morphology and synaptic plasticity to acute lipopolysaccharide (LPS)-induced neuroinflammation. Plays a role in wound healing, mainly by inducing fibroblast migration into the wound.</text>
</comment>
<gene>
    <name evidence="12" type="primary">Ccl14</name>
    <name evidence="12" type="ORF">SYLVIR_R09031</name>
</gene>
<dbReference type="EMBL" id="VXAN01000162">
    <property type="protein sequence ID" value="NXK64285.1"/>
    <property type="molecule type" value="Genomic_DNA"/>
</dbReference>
<dbReference type="GO" id="GO:0006954">
    <property type="term" value="P:inflammatory response"/>
    <property type="evidence" value="ECO:0007669"/>
    <property type="project" value="UniProtKB-KW"/>
</dbReference>
<keyword evidence="6" id="KW-0732">Signal</keyword>
<dbReference type="Gene3D" id="2.40.50.40">
    <property type="match status" value="1"/>
</dbReference>
<keyword evidence="8" id="KW-0395">Inflammatory response</keyword>
<evidence type="ECO:0000313" key="13">
    <source>
        <dbReference type="Proteomes" id="UP000567822"/>
    </source>
</evidence>
<evidence type="ECO:0000256" key="2">
    <source>
        <dbReference type="ARBA" id="ARBA00010868"/>
    </source>
</evidence>
<proteinExistence type="inferred from homology"/>
<comment type="subcellular location">
    <subcellularLocation>
        <location evidence="1 10">Secreted</location>
    </subcellularLocation>
</comment>
<feature type="domain" description="Chemokine interleukin-8-like" evidence="11">
    <location>
        <begin position="6"/>
        <end position="64"/>
    </location>
</feature>
<evidence type="ECO:0000256" key="10">
    <source>
        <dbReference type="RuleBase" id="RU361150"/>
    </source>
</evidence>
<keyword evidence="7" id="KW-1015">Disulfide bond</keyword>
<dbReference type="AlphaFoldDB" id="A0A7L0L508"/>
<dbReference type="GO" id="GO:0008009">
    <property type="term" value="F:chemokine activity"/>
    <property type="evidence" value="ECO:0007669"/>
    <property type="project" value="InterPro"/>
</dbReference>
<dbReference type="PANTHER" id="PTHR12015:SF111">
    <property type="entry name" value="C-C MOTIF CHEMOKINE 17"/>
    <property type="match status" value="1"/>
</dbReference>
<evidence type="ECO:0000256" key="4">
    <source>
        <dbReference type="ARBA" id="ARBA00022514"/>
    </source>
</evidence>
<feature type="non-terminal residue" evidence="12">
    <location>
        <position position="1"/>
    </location>
</feature>
<dbReference type="GO" id="GO:0006955">
    <property type="term" value="P:immune response"/>
    <property type="evidence" value="ECO:0007669"/>
    <property type="project" value="InterPro"/>
</dbReference>
<comment type="caution">
    <text evidence="12">The sequence shown here is derived from an EMBL/GenBank/DDBJ whole genome shotgun (WGS) entry which is preliminary data.</text>
</comment>
<keyword evidence="5 10" id="KW-0964">Secreted</keyword>
<evidence type="ECO:0000256" key="3">
    <source>
        <dbReference type="ARBA" id="ARBA00022500"/>
    </source>
</evidence>
<dbReference type="Pfam" id="PF00048">
    <property type="entry name" value="IL8"/>
    <property type="match status" value="1"/>
</dbReference>
<keyword evidence="13" id="KW-1185">Reference proteome</keyword>